<dbReference type="EMBL" id="MWWQ01000005">
    <property type="protein sequence ID" value="OZG52762.1"/>
    <property type="molecule type" value="Genomic_DNA"/>
</dbReference>
<gene>
    <name evidence="1" type="ORF">PSSU_0380</name>
</gene>
<dbReference type="RefSeq" id="WP_094690707.1">
    <property type="nucleotide sequence ID" value="NZ_MWWQ01000005.1"/>
</dbReference>
<evidence type="ECO:0000313" key="1">
    <source>
        <dbReference type="EMBL" id="OZG52762.1"/>
    </source>
</evidence>
<protein>
    <submittedName>
        <fullName evidence="1">Uncharacterized protein</fullName>
    </submittedName>
</protein>
<proteinExistence type="predicted"/>
<dbReference type="AlphaFoldDB" id="A0A261F0W5"/>
<sequence length="125" mass="14215">MGMLDACPDALRADMQRFYGLDLDELGHGLRIRRAADLAANLPEQALVWRRIDPRAEWDVQTLLLAQIADATGFTAWSKTKEASHRGAKWRGRIPRPWERHERVDAGRVAISTSEIDDILSRPRT</sequence>
<comment type="caution">
    <text evidence="1">The sequence shown here is derived from an EMBL/GenBank/DDBJ whole genome shotgun (WGS) entry which is preliminary data.</text>
</comment>
<dbReference type="InterPro" id="IPR035286">
    <property type="entry name" value="DUF5361"/>
</dbReference>
<reference evidence="1 2" key="1">
    <citation type="journal article" date="2017" name="BMC Genomics">
        <title>Comparative genomic and phylogenomic analyses of the Bifidobacteriaceae family.</title>
        <authorList>
            <person name="Lugli G.A."/>
            <person name="Milani C."/>
            <person name="Turroni F."/>
            <person name="Duranti S."/>
            <person name="Mancabelli L."/>
            <person name="Mangifesta M."/>
            <person name="Ferrario C."/>
            <person name="Modesto M."/>
            <person name="Mattarelli P."/>
            <person name="Jiri K."/>
            <person name="van Sinderen D."/>
            <person name="Ventura M."/>
        </authorList>
    </citation>
    <scope>NUCLEOTIDE SEQUENCE [LARGE SCALE GENOMIC DNA]</scope>
    <source>
        <strain evidence="1 2">DSM 24744</strain>
    </source>
</reference>
<dbReference type="Pfam" id="PF17318">
    <property type="entry name" value="DUF5361"/>
    <property type="match status" value="1"/>
</dbReference>
<dbReference type="OrthoDB" id="5147813at2"/>
<organism evidence="1 2">
    <name type="scientific">Pseudoscardovia suis</name>
    <dbReference type="NCBI Taxonomy" id="987063"/>
    <lineage>
        <taxon>Bacteria</taxon>
        <taxon>Bacillati</taxon>
        <taxon>Actinomycetota</taxon>
        <taxon>Actinomycetes</taxon>
        <taxon>Bifidobacteriales</taxon>
        <taxon>Bifidobacteriaceae</taxon>
        <taxon>Pseudoscardovia</taxon>
    </lineage>
</organism>
<accession>A0A261F0W5</accession>
<dbReference type="Proteomes" id="UP000216454">
    <property type="component" value="Unassembled WGS sequence"/>
</dbReference>
<name>A0A261F0W5_9BIFI</name>
<keyword evidence="2" id="KW-1185">Reference proteome</keyword>
<evidence type="ECO:0000313" key="2">
    <source>
        <dbReference type="Proteomes" id="UP000216454"/>
    </source>
</evidence>